<evidence type="ECO:0000313" key="1">
    <source>
        <dbReference type="EMBL" id="GER03852.1"/>
    </source>
</evidence>
<dbReference type="EMBL" id="BKCN01000006">
    <property type="protein sequence ID" value="GER03852.1"/>
    <property type="molecule type" value="Genomic_DNA"/>
</dbReference>
<organism evidence="1 2">
    <name type="scientific">Iodidimonas nitroreducens</name>
    <dbReference type="NCBI Taxonomy" id="1236968"/>
    <lineage>
        <taxon>Bacteria</taxon>
        <taxon>Pseudomonadati</taxon>
        <taxon>Pseudomonadota</taxon>
        <taxon>Alphaproteobacteria</taxon>
        <taxon>Iodidimonadales</taxon>
        <taxon>Iodidimonadaceae</taxon>
        <taxon>Iodidimonas</taxon>
    </lineage>
</organism>
<reference evidence="1 2" key="1">
    <citation type="submission" date="2019-09" db="EMBL/GenBank/DDBJ databases">
        <title>NBRP : Genome information of microbial organism related human and environment.</title>
        <authorList>
            <person name="Hattori M."/>
            <person name="Oshima K."/>
            <person name="Inaba H."/>
            <person name="Suda W."/>
            <person name="Sakamoto M."/>
            <person name="Iino T."/>
            <person name="Kitahara M."/>
            <person name="Oshida Y."/>
            <person name="Iida T."/>
            <person name="Kudo T."/>
            <person name="Itoh T."/>
            <person name="Ohkuma M."/>
        </authorList>
    </citation>
    <scope>NUCLEOTIDE SEQUENCE [LARGE SCALE GENOMIC DNA]</scope>
    <source>
        <strain evidence="1 2">Q-1</strain>
    </source>
</reference>
<comment type="caution">
    <text evidence="1">The sequence shown here is derived from an EMBL/GenBank/DDBJ whole genome shotgun (WGS) entry which is preliminary data.</text>
</comment>
<dbReference type="RefSeq" id="WP_313980209.1">
    <property type="nucleotide sequence ID" value="NZ_BKCN01000006.1"/>
</dbReference>
<proteinExistence type="predicted"/>
<gene>
    <name evidence="1" type="ORF">JCM17846_15340</name>
</gene>
<name>A0A5A7N6A3_9PROT</name>
<dbReference type="Proteomes" id="UP000324996">
    <property type="component" value="Unassembled WGS sequence"/>
</dbReference>
<evidence type="ECO:0000313" key="2">
    <source>
        <dbReference type="Proteomes" id="UP000324996"/>
    </source>
</evidence>
<dbReference type="AlphaFoldDB" id="A0A5A7N6A3"/>
<accession>A0A5A7N6A3</accession>
<protein>
    <submittedName>
        <fullName evidence="1">Uncharacterized protein</fullName>
    </submittedName>
</protein>
<keyword evidence="2" id="KW-1185">Reference proteome</keyword>
<sequence>MMRVISVGERAWTLDLLRREKRIETEDGLIISWVPGQASALDASEIDRSKDVGTVTVERQTENGREDVVYGVDFAFAFHAFYPNAPIITKIDEG</sequence>